<keyword evidence="2" id="KW-0540">Nuclease</keyword>
<keyword evidence="3" id="KW-1185">Reference proteome</keyword>
<dbReference type="EMBL" id="SSSM01000005">
    <property type="protein sequence ID" value="THG29349.1"/>
    <property type="molecule type" value="Genomic_DNA"/>
</dbReference>
<name>A0A4S4FGH3_9MICO</name>
<evidence type="ECO:0000313" key="3">
    <source>
        <dbReference type="Proteomes" id="UP000309133"/>
    </source>
</evidence>
<dbReference type="CDD" id="cd09083">
    <property type="entry name" value="EEP-1"/>
    <property type="match status" value="1"/>
</dbReference>
<dbReference type="Proteomes" id="UP000309133">
    <property type="component" value="Unassembled WGS sequence"/>
</dbReference>
<dbReference type="SUPFAM" id="SSF56219">
    <property type="entry name" value="DNase I-like"/>
    <property type="match status" value="1"/>
</dbReference>
<accession>A0A4S4FGH3</accession>
<evidence type="ECO:0000259" key="1">
    <source>
        <dbReference type="Pfam" id="PF03372"/>
    </source>
</evidence>
<keyword evidence="2" id="KW-0255">Endonuclease</keyword>
<dbReference type="GO" id="GO:0004519">
    <property type="term" value="F:endonuclease activity"/>
    <property type="evidence" value="ECO:0007669"/>
    <property type="project" value="UniProtKB-KW"/>
</dbReference>
<organism evidence="2 3">
    <name type="scientific">Naasia lichenicola</name>
    <dbReference type="NCBI Taxonomy" id="2565933"/>
    <lineage>
        <taxon>Bacteria</taxon>
        <taxon>Bacillati</taxon>
        <taxon>Actinomycetota</taxon>
        <taxon>Actinomycetes</taxon>
        <taxon>Micrococcales</taxon>
        <taxon>Microbacteriaceae</taxon>
        <taxon>Naasia</taxon>
    </lineage>
</organism>
<keyword evidence="2" id="KW-0269">Exonuclease</keyword>
<dbReference type="InterPro" id="IPR005135">
    <property type="entry name" value="Endo/exonuclease/phosphatase"/>
</dbReference>
<keyword evidence="2" id="KW-0378">Hydrolase</keyword>
<proteinExistence type="predicted"/>
<gene>
    <name evidence="2" type="ORF">E6C64_11565</name>
</gene>
<dbReference type="AlphaFoldDB" id="A0A4S4FGH3"/>
<dbReference type="InterPro" id="IPR036691">
    <property type="entry name" value="Endo/exonu/phosph_ase_sf"/>
</dbReference>
<protein>
    <submittedName>
        <fullName evidence="2">Endonuclease/exonuclease/phosphatase family protein</fullName>
    </submittedName>
</protein>
<dbReference type="RefSeq" id="WP_136427679.1">
    <property type="nucleotide sequence ID" value="NZ_SSSM01000005.1"/>
</dbReference>
<dbReference type="OrthoDB" id="9793162at2"/>
<feature type="domain" description="Endonuclease/exonuclease/phosphatase" evidence="1">
    <location>
        <begin position="20"/>
        <end position="259"/>
    </location>
</feature>
<comment type="caution">
    <text evidence="2">The sequence shown here is derived from an EMBL/GenBank/DDBJ whole genome shotgun (WGS) entry which is preliminary data.</text>
</comment>
<dbReference type="GO" id="GO:0004527">
    <property type="term" value="F:exonuclease activity"/>
    <property type="evidence" value="ECO:0007669"/>
    <property type="project" value="UniProtKB-KW"/>
</dbReference>
<evidence type="ECO:0000313" key="2">
    <source>
        <dbReference type="EMBL" id="THG29349.1"/>
    </source>
</evidence>
<sequence length="288" mass="31909">MSSTVIGRAAPPGVHLMSINLRRRLPFARRQDRWAHREPLVAELLGAELPTILGVQEALPDQDAAVERALGDGYSRIGRGRRADGSDERCSIHWDARRLELEDWTQLALSTRPDRPGSRSWGAVFPRIAVIAEFRDRADGSRLTVINTHLDPFSGRARSESARLLLAEALRHGGAVAVMGDLNARQGSPALRILQPGCALRDSWAAADQRLTPAWRTHSGYRRPSIGPRIDWILVGPDLRVRSAAVNARRWGMRATSDHEAVQAVVEVAPSLGSRTFADEPERKRTER</sequence>
<dbReference type="Pfam" id="PF03372">
    <property type="entry name" value="Exo_endo_phos"/>
    <property type="match status" value="1"/>
</dbReference>
<dbReference type="Gene3D" id="3.60.10.10">
    <property type="entry name" value="Endonuclease/exonuclease/phosphatase"/>
    <property type="match status" value="1"/>
</dbReference>
<reference evidence="2 3" key="1">
    <citation type="submission" date="2019-04" db="EMBL/GenBank/DDBJ databases">
        <authorList>
            <person name="Jiang L."/>
        </authorList>
    </citation>
    <scope>NUCLEOTIDE SEQUENCE [LARGE SCALE GENOMIC DNA]</scope>
    <source>
        <strain evidence="2 3">YIM 131853</strain>
    </source>
</reference>